<evidence type="ECO:0000313" key="8">
    <source>
        <dbReference type="RefSeq" id="XP_034233496.1"/>
    </source>
</evidence>
<dbReference type="Pfam" id="PF13445">
    <property type="entry name" value="zf-RING_UBOX"/>
    <property type="match status" value="1"/>
</dbReference>
<protein>
    <submittedName>
        <fullName evidence="8">Uncharacterized protein LOC117640740 isoform X1</fullName>
    </submittedName>
</protein>
<keyword evidence="1" id="KW-0479">Metal-binding</keyword>
<dbReference type="PROSITE" id="PS00518">
    <property type="entry name" value="ZF_RING_1"/>
    <property type="match status" value="1"/>
</dbReference>
<dbReference type="InterPro" id="IPR001841">
    <property type="entry name" value="Znf_RING"/>
</dbReference>
<evidence type="ECO:0000259" key="6">
    <source>
        <dbReference type="PROSITE" id="PS50089"/>
    </source>
</evidence>
<dbReference type="PANTHER" id="PTHR25464:SF2">
    <property type="entry name" value="RING-TYPE DOMAIN-CONTAINING PROTEIN"/>
    <property type="match status" value="1"/>
</dbReference>
<name>A0A6P8YB83_THRPL</name>
<proteinExistence type="predicted"/>
<keyword evidence="5" id="KW-0175">Coiled coil</keyword>
<evidence type="ECO:0000256" key="4">
    <source>
        <dbReference type="PROSITE-ProRule" id="PRU00175"/>
    </source>
</evidence>
<dbReference type="InterPro" id="IPR027370">
    <property type="entry name" value="Znf-RING_euk"/>
</dbReference>
<dbReference type="GeneID" id="117640740"/>
<dbReference type="PROSITE" id="PS50089">
    <property type="entry name" value="ZF_RING_2"/>
    <property type="match status" value="1"/>
</dbReference>
<dbReference type="SUPFAM" id="SSF57850">
    <property type="entry name" value="RING/U-box"/>
    <property type="match status" value="1"/>
</dbReference>
<gene>
    <name evidence="8" type="primary">LOC117640740</name>
</gene>
<dbReference type="GO" id="GO:0008270">
    <property type="term" value="F:zinc ion binding"/>
    <property type="evidence" value="ECO:0007669"/>
    <property type="project" value="UniProtKB-KW"/>
</dbReference>
<dbReference type="SMART" id="SM00184">
    <property type="entry name" value="RING"/>
    <property type="match status" value="1"/>
</dbReference>
<dbReference type="RefSeq" id="XP_034233496.1">
    <property type="nucleotide sequence ID" value="XM_034377605.1"/>
</dbReference>
<keyword evidence="2 4" id="KW-0863">Zinc-finger</keyword>
<dbReference type="OrthoDB" id="239701at2759"/>
<evidence type="ECO:0000313" key="7">
    <source>
        <dbReference type="Proteomes" id="UP000515158"/>
    </source>
</evidence>
<dbReference type="InParanoid" id="A0A6P8YB83"/>
<dbReference type="Gene3D" id="3.30.40.10">
    <property type="entry name" value="Zinc/RING finger domain, C3HC4 (zinc finger)"/>
    <property type="match status" value="1"/>
</dbReference>
<accession>A0A6P8YB83</accession>
<dbReference type="AlphaFoldDB" id="A0A6P8YB83"/>
<feature type="domain" description="RING-type" evidence="6">
    <location>
        <begin position="10"/>
        <end position="50"/>
    </location>
</feature>
<dbReference type="InterPro" id="IPR017907">
    <property type="entry name" value="Znf_RING_CS"/>
</dbReference>
<keyword evidence="7" id="KW-1185">Reference proteome</keyword>
<dbReference type="InterPro" id="IPR013083">
    <property type="entry name" value="Znf_RING/FYVE/PHD"/>
</dbReference>
<organism evidence="8">
    <name type="scientific">Thrips palmi</name>
    <name type="common">Melon thrips</name>
    <dbReference type="NCBI Taxonomy" id="161013"/>
    <lineage>
        <taxon>Eukaryota</taxon>
        <taxon>Metazoa</taxon>
        <taxon>Ecdysozoa</taxon>
        <taxon>Arthropoda</taxon>
        <taxon>Hexapoda</taxon>
        <taxon>Insecta</taxon>
        <taxon>Pterygota</taxon>
        <taxon>Neoptera</taxon>
        <taxon>Paraneoptera</taxon>
        <taxon>Thysanoptera</taxon>
        <taxon>Terebrantia</taxon>
        <taxon>Thripoidea</taxon>
        <taxon>Thripidae</taxon>
        <taxon>Thrips</taxon>
    </lineage>
</organism>
<evidence type="ECO:0000256" key="1">
    <source>
        <dbReference type="ARBA" id="ARBA00022723"/>
    </source>
</evidence>
<dbReference type="PANTHER" id="PTHR25464">
    <property type="entry name" value="TRIPARTITE MOTIF-CONTAINING PROTEIN 2-LIKE PROTEIN"/>
    <property type="match status" value="1"/>
</dbReference>
<dbReference type="KEGG" id="tpal:117640740"/>
<evidence type="ECO:0000256" key="3">
    <source>
        <dbReference type="ARBA" id="ARBA00022833"/>
    </source>
</evidence>
<feature type="coiled-coil region" evidence="5">
    <location>
        <begin position="103"/>
        <end position="163"/>
    </location>
</feature>
<evidence type="ECO:0000256" key="2">
    <source>
        <dbReference type="ARBA" id="ARBA00022771"/>
    </source>
</evidence>
<dbReference type="Proteomes" id="UP000515158">
    <property type="component" value="Unplaced"/>
</dbReference>
<evidence type="ECO:0000256" key="5">
    <source>
        <dbReference type="SAM" id="Coils"/>
    </source>
</evidence>
<reference evidence="8" key="1">
    <citation type="submission" date="2025-08" db="UniProtKB">
        <authorList>
            <consortium name="RefSeq"/>
        </authorList>
    </citation>
    <scope>IDENTIFICATION</scope>
    <source>
        <tissue evidence="8">Total insect</tissue>
    </source>
</reference>
<sequence>MILYKFTMECQVCLEQFNLVERRPKVLPCGHSYCLKCLQQLPTKVCPLDKKEFLAAPEELVDNFSLLDTPNSAPRFWCVSCKKEASAECVEDHAVRSLKKERAAEAERHLEALQQGKEGLSKLQATLVSAYHYFDLEKCLEKLQREMADLDTARERVQDAMEADSGGWERAKETAVPGGLARDAVRLLADLTDPSVECSVTVRRGDVAAWEGVVKPAGKPEARLLLCRLACFGQLKQSAQQDDHRDVAVHWEESTNTANIPGALMKPSMVIGSRVARVWRHGQCGYEKYKDFEGTPPGPGIVTAFCYDGDAVSVKWHRTGLVGTYWMKPFHYDLRPLPPQMEANVGAAPRALCVDSISACADMKPKWKLLADTSFGKVHTLVGLHCEPDPQWSLTVLQQVAPHLEGLQLVTPKQQHIDLVATMSRLKHLSITNLAGEQLREVSNMASLRSLEVHCQFAAPLPKLTFPATPVGLQWLRCGVHPLSTALALARAHADTLEELQLVAASRLPYGCPDLAQQLQRCGFKKLKKIVLLRQDAYDNFCRHGEPSCKKQALHIMYFLSESNLSVDVLCSACNPEKFKTK</sequence>
<keyword evidence="3" id="KW-0862">Zinc</keyword>